<gene>
    <name evidence="1" type="ORF">METZ01_LOCUS193415</name>
</gene>
<sequence>MYSKVKRLRSQVQMVKLNRESWTRRKYANQFKDLPNHL</sequence>
<evidence type="ECO:0000313" key="1">
    <source>
        <dbReference type="EMBL" id="SVB40561.1"/>
    </source>
</evidence>
<proteinExistence type="predicted"/>
<organism evidence="1">
    <name type="scientific">marine metagenome</name>
    <dbReference type="NCBI Taxonomy" id="408172"/>
    <lineage>
        <taxon>unclassified sequences</taxon>
        <taxon>metagenomes</taxon>
        <taxon>ecological metagenomes</taxon>
    </lineage>
</organism>
<dbReference type="EMBL" id="UINC01040539">
    <property type="protein sequence ID" value="SVB40561.1"/>
    <property type="molecule type" value="Genomic_DNA"/>
</dbReference>
<protein>
    <submittedName>
        <fullName evidence="1">Uncharacterized protein</fullName>
    </submittedName>
</protein>
<dbReference type="AlphaFoldDB" id="A0A382DS56"/>
<accession>A0A382DS56</accession>
<name>A0A382DS56_9ZZZZ</name>
<reference evidence="1" key="1">
    <citation type="submission" date="2018-05" db="EMBL/GenBank/DDBJ databases">
        <authorList>
            <person name="Lanie J.A."/>
            <person name="Ng W.-L."/>
            <person name="Kazmierczak K.M."/>
            <person name="Andrzejewski T.M."/>
            <person name="Davidsen T.M."/>
            <person name="Wayne K.J."/>
            <person name="Tettelin H."/>
            <person name="Glass J.I."/>
            <person name="Rusch D."/>
            <person name="Podicherti R."/>
            <person name="Tsui H.-C.T."/>
            <person name="Winkler M.E."/>
        </authorList>
    </citation>
    <scope>NUCLEOTIDE SEQUENCE</scope>
</reference>